<organism evidence="1 2">
    <name type="scientific">Modicisalibacter ilicicola DSM 19980</name>
    <dbReference type="NCBI Taxonomy" id="1121942"/>
    <lineage>
        <taxon>Bacteria</taxon>
        <taxon>Pseudomonadati</taxon>
        <taxon>Pseudomonadota</taxon>
        <taxon>Gammaproteobacteria</taxon>
        <taxon>Oceanospirillales</taxon>
        <taxon>Halomonadaceae</taxon>
        <taxon>Modicisalibacter</taxon>
    </lineage>
</organism>
<keyword evidence="2" id="KW-1185">Reference proteome</keyword>
<gene>
    <name evidence="1" type="ORF">SAMN02745148_01676</name>
</gene>
<proteinExistence type="predicted"/>
<protein>
    <submittedName>
        <fullName evidence="1">Uncharacterized protein</fullName>
    </submittedName>
</protein>
<name>A0A1M4YDG1_9GAMM</name>
<accession>A0A1M4YDG1</accession>
<reference evidence="1 2" key="1">
    <citation type="submission" date="2016-11" db="EMBL/GenBank/DDBJ databases">
        <authorList>
            <person name="Jaros S."/>
            <person name="Januszkiewicz K."/>
            <person name="Wedrychowicz H."/>
        </authorList>
    </citation>
    <scope>NUCLEOTIDE SEQUENCE [LARGE SCALE GENOMIC DNA]</scope>
    <source>
        <strain evidence="1 2">DSM 19980</strain>
    </source>
</reference>
<dbReference type="RefSeq" id="WP_139249088.1">
    <property type="nucleotide sequence ID" value="NZ_FQUJ01000006.1"/>
</dbReference>
<sequence>MALEKATLTFYKVDSCGLYKWGDHTPFLGDTVDILDDLLSWSSGKGVAQTATYQVPKGNDLLPSLLLDIKKAGNNYLLTLWNQTPTQQGSVPSVDPNSSVGSASVTMNGTKKGTIPGFATYFWFIPSERVFACVQFDHSTTGHKVMEKYVKSFIDPFSKHVVFNLKADGTFESKGYAGHLSDKHLNLHPKFSSSLFRKPGNTDHILDNHAMIEQVVRKTNLEMKNTADKQLLQRMMDAFRRGINISSKLPASGINVNYQMPIDLTRQELEALIKDWEKSNSNSKVQWDDYGFKIKGEMNKIYWLSGSIARDGFDLDVSRQNAEVIDSNSLIQELNKKSQYILRLIK</sequence>
<dbReference type="EMBL" id="FQUJ01000006">
    <property type="protein sequence ID" value="SHF03790.1"/>
    <property type="molecule type" value="Genomic_DNA"/>
</dbReference>
<dbReference type="AlphaFoldDB" id="A0A1M4YDG1"/>
<dbReference type="OrthoDB" id="6120708at2"/>
<evidence type="ECO:0000313" key="2">
    <source>
        <dbReference type="Proteomes" id="UP000184346"/>
    </source>
</evidence>
<dbReference type="Proteomes" id="UP000184346">
    <property type="component" value="Unassembled WGS sequence"/>
</dbReference>
<evidence type="ECO:0000313" key="1">
    <source>
        <dbReference type="EMBL" id="SHF03790.1"/>
    </source>
</evidence>